<feature type="region of interest" description="Disordered" evidence="2">
    <location>
        <begin position="1"/>
        <end position="49"/>
    </location>
</feature>
<comment type="caution">
    <text evidence="3">The sequence shown here is derived from an EMBL/GenBank/DDBJ whole genome shotgun (WGS) entry which is preliminary data.</text>
</comment>
<name>A0AAI9XN52_9PEZI</name>
<evidence type="ECO:0000313" key="3">
    <source>
        <dbReference type="EMBL" id="KAK1454613.1"/>
    </source>
</evidence>
<evidence type="ECO:0000256" key="2">
    <source>
        <dbReference type="SAM" id="MobiDB-lite"/>
    </source>
</evidence>
<dbReference type="InterPro" id="IPR029063">
    <property type="entry name" value="SAM-dependent_MTases_sf"/>
</dbReference>
<accession>A0AAI9XN52</accession>
<reference evidence="3 4" key="1">
    <citation type="submission" date="2016-10" db="EMBL/GenBank/DDBJ databases">
        <title>The genome sequence of Colletotrichum fioriniae PJ7.</title>
        <authorList>
            <person name="Baroncelli R."/>
        </authorList>
    </citation>
    <scope>NUCLEOTIDE SEQUENCE [LARGE SCALE GENOMIC DNA]</scope>
    <source>
        <strain evidence="3">Col 31</strain>
    </source>
</reference>
<keyword evidence="3" id="KW-0808">Transferase</keyword>
<feature type="compositionally biased region" description="Polar residues" evidence="2">
    <location>
        <begin position="1"/>
        <end position="11"/>
    </location>
</feature>
<dbReference type="GO" id="GO:0008168">
    <property type="term" value="F:methyltransferase activity"/>
    <property type="evidence" value="ECO:0007669"/>
    <property type="project" value="UniProtKB-KW"/>
</dbReference>
<dbReference type="PANTHER" id="PTHR43591:SF10">
    <property type="entry name" value="ABC TRANSMEMBRANE TYPE-1 DOMAIN-CONTAINING PROTEIN-RELATED"/>
    <property type="match status" value="1"/>
</dbReference>
<dbReference type="Gene3D" id="3.40.50.150">
    <property type="entry name" value="Vaccinia Virus protein VP39"/>
    <property type="match status" value="1"/>
</dbReference>
<dbReference type="Pfam" id="PF13489">
    <property type="entry name" value="Methyltransf_23"/>
    <property type="match status" value="1"/>
</dbReference>
<keyword evidence="3" id="KW-0489">Methyltransferase</keyword>
<gene>
    <name evidence="3" type="ORF">CMEL01_16580</name>
</gene>
<dbReference type="GO" id="GO:0032259">
    <property type="term" value="P:methylation"/>
    <property type="evidence" value="ECO:0007669"/>
    <property type="project" value="UniProtKB-KW"/>
</dbReference>
<protein>
    <submittedName>
        <fullName evidence="3">TAM domain methyltransferase</fullName>
    </submittedName>
</protein>
<evidence type="ECO:0000256" key="1">
    <source>
        <dbReference type="ARBA" id="ARBA00038158"/>
    </source>
</evidence>
<keyword evidence="4" id="KW-1185">Reference proteome</keyword>
<dbReference type="CDD" id="cd02440">
    <property type="entry name" value="AdoMet_MTases"/>
    <property type="match status" value="1"/>
</dbReference>
<organism evidence="3 4">
    <name type="scientific">Colletotrichum melonis</name>
    <dbReference type="NCBI Taxonomy" id="1209925"/>
    <lineage>
        <taxon>Eukaryota</taxon>
        <taxon>Fungi</taxon>
        <taxon>Dikarya</taxon>
        <taxon>Ascomycota</taxon>
        <taxon>Pezizomycotina</taxon>
        <taxon>Sordariomycetes</taxon>
        <taxon>Hypocreomycetidae</taxon>
        <taxon>Glomerellales</taxon>
        <taxon>Glomerellaceae</taxon>
        <taxon>Colletotrichum</taxon>
        <taxon>Colletotrichum acutatum species complex</taxon>
    </lineage>
</organism>
<dbReference type="EMBL" id="MLGG01000025">
    <property type="protein sequence ID" value="KAK1454613.1"/>
    <property type="molecule type" value="Genomic_DNA"/>
</dbReference>
<sequence>MAETASHTASSPAEPVSDPAVSPAQGGVSIAAAPLEVDDNPSTTDDASTIDDRISSYTASLTSSVVDYLEEYGRTYHAFRAGSYNFPNDEREMDRLDLTHTMIVKTIGNKFFLAPIKAEVTHRILDVGTGTGIWAIEIADLFPNAEIFGNDLSPIQPAWVPPNVRFEIDDVESAWVVNEKYDFIFTRYMAASIADWPKLVHRVYENLAPNGWAEFQDMSVLYACDDGTLTEKHAIMKWDRLFIEACKMLGREDSPGPKLEGWVREAPFKNVVHQHFKIPLGPWAKDAHNKDLGMCNLAQTLEGLDAFTLKLFIGVLGWTREEVMALLAQVRQELKSGAFHAYLNYHVVYGQKIEEEEEEEAAAED</sequence>
<dbReference type="Proteomes" id="UP001239795">
    <property type="component" value="Unassembled WGS sequence"/>
</dbReference>
<proteinExistence type="inferred from homology"/>
<dbReference type="SUPFAM" id="SSF53335">
    <property type="entry name" value="S-adenosyl-L-methionine-dependent methyltransferases"/>
    <property type="match status" value="1"/>
</dbReference>
<dbReference type="AlphaFoldDB" id="A0AAI9XN52"/>
<evidence type="ECO:0000313" key="4">
    <source>
        <dbReference type="Proteomes" id="UP001239795"/>
    </source>
</evidence>
<dbReference type="PANTHER" id="PTHR43591">
    <property type="entry name" value="METHYLTRANSFERASE"/>
    <property type="match status" value="1"/>
</dbReference>
<comment type="similarity">
    <text evidence="1">Belongs to the methyltransferase superfamily. LaeA methyltransferase family.</text>
</comment>